<proteinExistence type="predicted"/>
<dbReference type="GO" id="GO:0046872">
    <property type="term" value="F:metal ion binding"/>
    <property type="evidence" value="ECO:0007669"/>
    <property type="project" value="UniProtKB-KW"/>
</dbReference>
<keyword evidence="5 8" id="KW-1133">Transmembrane helix</keyword>
<keyword evidence="7 8" id="KW-0472">Membrane</keyword>
<keyword evidence="4" id="KW-0479">Metal-binding</keyword>
<keyword evidence="6" id="KW-0408">Iron</keyword>
<sequence>MSIVDRWHATRAGALWHSSIGKKAVMAITGAALLLYVVVHMLSNLKFFLGPESLDGYGHWLRSIAAGALGYEGFVWMVRVGLLACVILHGVAAVQLARRARRARPDRYRTRTRVADGYAVRTMRWGGVILALFIVYHILDLTTGTLNPHGVHGEIHANVRADFDRWYVVLAYTVSVVALGFHIRHGLWSALQSLGAAGREQRTLRRIALGGAVFVCAGFLSIPFAVITGLS</sequence>
<organism evidence="9 10">
    <name type="scientific">Herbihabitans rhizosphaerae</name>
    <dbReference type="NCBI Taxonomy" id="1872711"/>
    <lineage>
        <taxon>Bacteria</taxon>
        <taxon>Bacillati</taxon>
        <taxon>Actinomycetota</taxon>
        <taxon>Actinomycetes</taxon>
        <taxon>Pseudonocardiales</taxon>
        <taxon>Pseudonocardiaceae</taxon>
        <taxon>Herbihabitans</taxon>
    </lineage>
</organism>
<dbReference type="InterPro" id="IPR000701">
    <property type="entry name" value="SuccDH_FuR_B_TM-su"/>
</dbReference>
<reference evidence="9 10" key="1">
    <citation type="submission" date="2019-02" db="EMBL/GenBank/DDBJ databases">
        <title>Genomic Encyclopedia of Type Strains, Phase IV (KMG-IV): sequencing the most valuable type-strain genomes for metagenomic binning, comparative biology and taxonomic classification.</title>
        <authorList>
            <person name="Goeker M."/>
        </authorList>
    </citation>
    <scope>NUCLEOTIDE SEQUENCE [LARGE SCALE GENOMIC DNA]</scope>
    <source>
        <strain evidence="9 10">DSM 101727</strain>
    </source>
</reference>
<keyword evidence="3 8" id="KW-0812">Transmembrane</keyword>
<dbReference type="Pfam" id="PF01127">
    <property type="entry name" value="Sdh_cyt"/>
    <property type="match status" value="1"/>
</dbReference>
<evidence type="ECO:0000313" key="10">
    <source>
        <dbReference type="Proteomes" id="UP000294257"/>
    </source>
</evidence>
<accession>A0A4Q7KF51</accession>
<dbReference type="Proteomes" id="UP000294257">
    <property type="component" value="Unassembled WGS sequence"/>
</dbReference>
<evidence type="ECO:0000256" key="1">
    <source>
        <dbReference type="ARBA" id="ARBA00004370"/>
    </source>
</evidence>
<dbReference type="SUPFAM" id="SSF81343">
    <property type="entry name" value="Fumarate reductase respiratory complex transmembrane subunits"/>
    <property type="match status" value="1"/>
</dbReference>
<feature type="transmembrane region" description="Helical" evidence="8">
    <location>
        <begin position="207"/>
        <end position="230"/>
    </location>
</feature>
<dbReference type="CDD" id="cd03498">
    <property type="entry name" value="SQR_TypeB_2_TM"/>
    <property type="match status" value="1"/>
</dbReference>
<comment type="subcellular location">
    <subcellularLocation>
        <location evidence="1">Membrane</location>
    </subcellularLocation>
</comment>
<dbReference type="GO" id="GO:0016020">
    <property type="term" value="C:membrane"/>
    <property type="evidence" value="ECO:0007669"/>
    <property type="project" value="UniProtKB-SubCell"/>
</dbReference>
<evidence type="ECO:0000256" key="4">
    <source>
        <dbReference type="ARBA" id="ARBA00022723"/>
    </source>
</evidence>
<protein>
    <submittedName>
        <fullName evidence="9">Succinate dehydrogenase subunit C</fullName>
    </submittedName>
</protein>
<dbReference type="AlphaFoldDB" id="A0A4Q7KF51"/>
<dbReference type="Gene3D" id="1.20.1300.10">
    <property type="entry name" value="Fumarate reductase/succinate dehydrogenase, transmembrane subunit"/>
    <property type="match status" value="1"/>
</dbReference>
<gene>
    <name evidence="9" type="ORF">EV193_111116</name>
</gene>
<evidence type="ECO:0000256" key="2">
    <source>
        <dbReference type="ARBA" id="ARBA00022617"/>
    </source>
</evidence>
<evidence type="ECO:0000313" key="9">
    <source>
        <dbReference type="EMBL" id="RZS32731.1"/>
    </source>
</evidence>
<dbReference type="EMBL" id="SGWQ01000011">
    <property type="protein sequence ID" value="RZS32731.1"/>
    <property type="molecule type" value="Genomic_DNA"/>
</dbReference>
<evidence type="ECO:0000256" key="6">
    <source>
        <dbReference type="ARBA" id="ARBA00023004"/>
    </source>
</evidence>
<evidence type="ECO:0000256" key="7">
    <source>
        <dbReference type="ARBA" id="ARBA00023136"/>
    </source>
</evidence>
<keyword evidence="2" id="KW-0349">Heme</keyword>
<dbReference type="InterPro" id="IPR034804">
    <property type="entry name" value="SQR/QFR_C/D"/>
</dbReference>
<comment type="caution">
    <text evidence="9">The sequence shown here is derived from an EMBL/GenBank/DDBJ whole genome shotgun (WGS) entry which is preliminary data.</text>
</comment>
<evidence type="ECO:0000256" key="8">
    <source>
        <dbReference type="SAM" id="Phobius"/>
    </source>
</evidence>
<evidence type="ECO:0000256" key="5">
    <source>
        <dbReference type="ARBA" id="ARBA00022989"/>
    </source>
</evidence>
<dbReference type="InterPro" id="IPR011138">
    <property type="entry name" value="Cytochrome_b-558"/>
</dbReference>
<evidence type="ECO:0000256" key="3">
    <source>
        <dbReference type="ARBA" id="ARBA00022692"/>
    </source>
</evidence>
<feature type="transmembrane region" description="Helical" evidence="8">
    <location>
        <begin position="24"/>
        <end position="43"/>
    </location>
</feature>
<feature type="transmembrane region" description="Helical" evidence="8">
    <location>
        <begin position="76"/>
        <end position="97"/>
    </location>
</feature>
<dbReference type="NCBIfam" id="TIGR02046">
    <property type="entry name" value="sdhC_b558_fam"/>
    <property type="match status" value="1"/>
</dbReference>
<feature type="transmembrane region" description="Helical" evidence="8">
    <location>
        <begin position="166"/>
        <end position="187"/>
    </location>
</feature>
<feature type="transmembrane region" description="Helical" evidence="8">
    <location>
        <begin position="118"/>
        <end position="139"/>
    </location>
</feature>
<keyword evidence="10" id="KW-1185">Reference proteome</keyword>
<name>A0A4Q7KF51_9PSEU</name>